<dbReference type="Proteomes" id="UP000594260">
    <property type="component" value="Unplaced"/>
</dbReference>
<comment type="catalytic activity">
    <reaction evidence="8">
        <text>L-seryl-[protein] + ATP = O-phospho-L-seryl-[protein] + ADP + H(+)</text>
        <dbReference type="Rhea" id="RHEA:17989"/>
        <dbReference type="Rhea" id="RHEA-COMP:9863"/>
        <dbReference type="Rhea" id="RHEA-COMP:11604"/>
        <dbReference type="ChEBI" id="CHEBI:15378"/>
        <dbReference type="ChEBI" id="CHEBI:29999"/>
        <dbReference type="ChEBI" id="CHEBI:30616"/>
        <dbReference type="ChEBI" id="CHEBI:83421"/>
        <dbReference type="ChEBI" id="CHEBI:456216"/>
        <dbReference type="EC" id="2.7.11.1"/>
    </reaction>
</comment>
<keyword evidence="11" id="KW-1185">Reference proteome</keyword>
<dbReference type="GO" id="GO:0035556">
    <property type="term" value="P:intracellular signal transduction"/>
    <property type="evidence" value="ECO:0007669"/>
    <property type="project" value="TreeGrafter"/>
</dbReference>
<keyword evidence="3" id="KW-0808">Transferase</keyword>
<dbReference type="InterPro" id="IPR008271">
    <property type="entry name" value="Ser/Thr_kinase_AS"/>
</dbReference>
<dbReference type="KEGG" id="vde:111244714"/>
<evidence type="ECO:0000313" key="11">
    <source>
        <dbReference type="Proteomes" id="UP000594260"/>
    </source>
</evidence>
<keyword evidence="4" id="KW-0547">Nucleotide-binding</keyword>
<dbReference type="GO" id="GO:0005524">
    <property type="term" value="F:ATP binding"/>
    <property type="evidence" value="ECO:0007669"/>
    <property type="project" value="UniProtKB-KW"/>
</dbReference>
<evidence type="ECO:0000259" key="9">
    <source>
        <dbReference type="PROSITE" id="PS50011"/>
    </source>
</evidence>
<dbReference type="InterPro" id="IPR011009">
    <property type="entry name" value="Kinase-like_dom_sf"/>
</dbReference>
<evidence type="ECO:0000313" key="10">
    <source>
        <dbReference type="EnsemblMetazoa" id="XP_022647795"/>
    </source>
</evidence>
<keyword evidence="2" id="KW-0723">Serine/threonine-protein kinase</keyword>
<evidence type="ECO:0000256" key="5">
    <source>
        <dbReference type="ARBA" id="ARBA00022777"/>
    </source>
</evidence>
<evidence type="ECO:0000256" key="8">
    <source>
        <dbReference type="ARBA" id="ARBA00048679"/>
    </source>
</evidence>
<dbReference type="EC" id="2.7.11.1" evidence="1"/>
<keyword evidence="5" id="KW-0418">Kinase</keyword>
<feature type="domain" description="Protein kinase" evidence="9">
    <location>
        <begin position="187"/>
        <end position="457"/>
    </location>
</feature>
<organism evidence="10 11">
    <name type="scientific">Varroa destructor</name>
    <name type="common">Honeybee mite</name>
    <dbReference type="NCBI Taxonomy" id="109461"/>
    <lineage>
        <taxon>Eukaryota</taxon>
        <taxon>Metazoa</taxon>
        <taxon>Ecdysozoa</taxon>
        <taxon>Arthropoda</taxon>
        <taxon>Chelicerata</taxon>
        <taxon>Arachnida</taxon>
        <taxon>Acari</taxon>
        <taxon>Parasitiformes</taxon>
        <taxon>Mesostigmata</taxon>
        <taxon>Gamasina</taxon>
        <taxon>Dermanyssoidea</taxon>
        <taxon>Varroidae</taxon>
        <taxon>Varroa</taxon>
    </lineage>
</organism>
<dbReference type="SUPFAM" id="SSF56112">
    <property type="entry name" value="Protein kinase-like (PK-like)"/>
    <property type="match status" value="1"/>
</dbReference>
<name>A0A7M7J775_VARDE</name>
<dbReference type="InterPro" id="IPR050236">
    <property type="entry name" value="Ser_Thr_kinase_AGC"/>
</dbReference>
<evidence type="ECO:0000256" key="2">
    <source>
        <dbReference type="ARBA" id="ARBA00022527"/>
    </source>
</evidence>
<dbReference type="OrthoDB" id="248923at2759"/>
<dbReference type="SMART" id="SM00220">
    <property type="entry name" value="S_TKc"/>
    <property type="match status" value="1"/>
</dbReference>
<reference evidence="10" key="1">
    <citation type="submission" date="2021-01" db="UniProtKB">
        <authorList>
            <consortium name="EnsemblMetazoa"/>
        </authorList>
    </citation>
    <scope>IDENTIFICATION</scope>
</reference>
<dbReference type="PANTHER" id="PTHR24356:SF407">
    <property type="entry name" value="RAC SERINE_THREONINE-PROTEIN KINASE"/>
    <property type="match status" value="1"/>
</dbReference>
<dbReference type="GO" id="GO:0004674">
    <property type="term" value="F:protein serine/threonine kinase activity"/>
    <property type="evidence" value="ECO:0007669"/>
    <property type="project" value="UniProtKB-KW"/>
</dbReference>
<dbReference type="GeneID" id="111244714"/>
<dbReference type="PROSITE" id="PS50011">
    <property type="entry name" value="PROTEIN_KINASE_DOM"/>
    <property type="match status" value="1"/>
</dbReference>
<evidence type="ECO:0000256" key="6">
    <source>
        <dbReference type="ARBA" id="ARBA00022840"/>
    </source>
</evidence>
<comment type="catalytic activity">
    <reaction evidence="7">
        <text>L-threonyl-[protein] + ATP = O-phospho-L-threonyl-[protein] + ADP + H(+)</text>
        <dbReference type="Rhea" id="RHEA:46608"/>
        <dbReference type="Rhea" id="RHEA-COMP:11060"/>
        <dbReference type="Rhea" id="RHEA-COMP:11605"/>
        <dbReference type="ChEBI" id="CHEBI:15378"/>
        <dbReference type="ChEBI" id="CHEBI:30013"/>
        <dbReference type="ChEBI" id="CHEBI:30616"/>
        <dbReference type="ChEBI" id="CHEBI:61977"/>
        <dbReference type="ChEBI" id="CHEBI:456216"/>
        <dbReference type="EC" id="2.7.11.1"/>
    </reaction>
</comment>
<keyword evidence="6" id="KW-0067">ATP-binding</keyword>
<sequence>MSRYSRRSLNILLNFRIRIQRVVGSLLIPVRTDTTNVYADIVKNTPVALAAARANLTNFTKDLQFFDLNVSPAQRSVRDQAYAFVKILAREWHNEVLTAASLREGIENLYFLGHFWKRDEVVARTIGIDLIHLINGLGPLLEECERFSELDVTNWDRIASVIKAELVGDSTTHTSNEDCFVGKIKYFVLDKVIGAGGFGVVYKARLGKAICTIKMVPRSLIPDVEHALADKEVASMVNHPCLVRYYATFSTAESFVIVMEYVRGVDVIRLLHLSTRLSDVLVRLILAQLALAIIHMHHKGFIHRDIKPSNMMITVGCRVKLIDFDTAKVCFGKFANRALPSFYMRTAEELKDGEIAGTVSYMAPEILLYKDYGRSVDWWSFGVTAFELAIGKRPFGLKDSIPFDEQKKKVVRGNYEFPTGVTLSKQLKKLIGSCLQRQLSQRFCTEHYSQFWNHPYFSGLDLRWVETSPEVLKFDPLASVNAGTLTYDIKQGCDSPEATPTVGDRCNRLFPKAGFTDTDSQVRLYTYSSPGFKDACRMILRGECPTEQVIHIMPELIDLHEEAGNFYFGDDSKRHPPV</sequence>
<proteinExistence type="predicted"/>
<accession>A0A7M7J775</accession>
<dbReference type="InParanoid" id="A0A7M7J775"/>
<dbReference type="EnsemblMetazoa" id="XM_022792060">
    <property type="protein sequence ID" value="XP_022647795"/>
    <property type="gene ID" value="LOC111244714"/>
</dbReference>
<dbReference type="PANTHER" id="PTHR24356">
    <property type="entry name" value="SERINE/THREONINE-PROTEIN KINASE"/>
    <property type="match status" value="1"/>
</dbReference>
<dbReference type="Pfam" id="PF00069">
    <property type="entry name" value="Pkinase"/>
    <property type="match status" value="1"/>
</dbReference>
<dbReference type="AlphaFoldDB" id="A0A7M7J775"/>
<evidence type="ECO:0000256" key="1">
    <source>
        <dbReference type="ARBA" id="ARBA00012513"/>
    </source>
</evidence>
<evidence type="ECO:0000256" key="7">
    <source>
        <dbReference type="ARBA" id="ARBA00047899"/>
    </source>
</evidence>
<evidence type="ECO:0000256" key="3">
    <source>
        <dbReference type="ARBA" id="ARBA00022679"/>
    </source>
</evidence>
<evidence type="ECO:0000256" key="4">
    <source>
        <dbReference type="ARBA" id="ARBA00022741"/>
    </source>
</evidence>
<dbReference type="InterPro" id="IPR000719">
    <property type="entry name" value="Prot_kinase_dom"/>
</dbReference>
<dbReference type="PROSITE" id="PS00108">
    <property type="entry name" value="PROTEIN_KINASE_ST"/>
    <property type="match status" value="1"/>
</dbReference>
<dbReference type="Gene3D" id="1.10.510.10">
    <property type="entry name" value="Transferase(Phosphotransferase) domain 1"/>
    <property type="match status" value="1"/>
</dbReference>
<protein>
    <recommendedName>
        <fullName evidence="1">non-specific serine/threonine protein kinase</fullName>
        <ecNumber evidence="1">2.7.11.1</ecNumber>
    </recommendedName>
</protein>
<dbReference type="RefSeq" id="XP_022647795.1">
    <property type="nucleotide sequence ID" value="XM_022792060.1"/>
</dbReference>